<reference evidence="7 8" key="1">
    <citation type="submission" date="2024-09" db="EMBL/GenBank/DDBJ databases">
        <title>Laminarin stimulates single cell rates of sulfate reduction while oxygen inhibits transcriptomic activity in coastal marine sediment.</title>
        <authorList>
            <person name="Lindsay M."/>
            <person name="Orcutt B."/>
            <person name="Emerson D."/>
            <person name="Stepanauskas R."/>
            <person name="D'Angelo T."/>
        </authorList>
    </citation>
    <scope>NUCLEOTIDE SEQUENCE [LARGE SCALE GENOMIC DNA]</scope>
    <source>
        <strain evidence="7">SAG AM-311-K15</strain>
    </source>
</reference>
<evidence type="ECO:0000313" key="7">
    <source>
        <dbReference type="EMBL" id="MFC1848998.1"/>
    </source>
</evidence>
<dbReference type="CDD" id="cd00685">
    <property type="entry name" value="Trans_IPPS_HT"/>
    <property type="match status" value="1"/>
</dbReference>
<dbReference type="InterPro" id="IPR008949">
    <property type="entry name" value="Isoprenoid_synthase_dom_sf"/>
</dbReference>
<dbReference type="GO" id="GO:0016740">
    <property type="term" value="F:transferase activity"/>
    <property type="evidence" value="ECO:0007669"/>
    <property type="project" value="UniProtKB-KW"/>
</dbReference>
<gene>
    <name evidence="7" type="ORF">ACFL27_02205</name>
</gene>
<organism evidence="7 8">
    <name type="scientific">candidate division CSSED10-310 bacterium</name>
    <dbReference type="NCBI Taxonomy" id="2855610"/>
    <lineage>
        <taxon>Bacteria</taxon>
        <taxon>Bacteria division CSSED10-310</taxon>
    </lineage>
</organism>
<keyword evidence="4" id="KW-0479">Metal-binding</keyword>
<evidence type="ECO:0000256" key="4">
    <source>
        <dbReference type="ARBA" id="ARBA00022723"/>
    </source>
</evidence>
<name>A0ABV6YSE5_UNCC1</name>
<keyword evidence="8" id="KW-1185">Reference proteome</keyword>
<keyword evidence="3 6" id="KW-0808">Transferase</keyword>
<dbReference type="PANTHER" id="PTHR12001:SF69">
    <property type="entry name" value="ALL TRANS-POLYPRENYL-DIPHOSPHATE SYNTHASE PDSS1"/>
    <property type="match status" value="1"/>
</dbReference>
<dbReference type="PROSITE" id="PS00723">
    <property type="entry name" value="POLYPRENYL_SYNTHASE_1"/>
    <property type="match status" value="1"/>
</dbReference>
<sequence length="323" mass="36269">MLAELIKNLEPYLEQVNQYISEKLNTDIQLLQLVENHILHSNGKRIRPVLHILASLICGPVKQANIIVASTSEFIHTATLLHDDVIDNSATRRGKPTVNNLWGNELSVMVGDFFYTQSMNSLLEIGNLTVVQIFSTATQMMTEGEIIQHENMGNIDIQLDDYLNIIYRKTAVLFSACCESAAVLADFPAERIRNWAQFGKNLGIAFQLIDDLLDYNGVEAVTGKPGFNDLMENKLTMPLIHAIKNGTKQDLKKIQAILQADQKNEEHVKFVADFVEAQGGLTATNALALEYQERAVANLDSFQQTDFYESMISLAEYIVHRVR</sequence>
<dbReference type="PROSITE" id="PS00444">
    <property type="entry name" value="POLYPRENYL_SYNTHASE_2"/>
    <property type="match status" value="1"/>
</dbReference>
<dbReference type="Gene3D" id="1.10.600.10">
    <property type="entry name" value="Farnesyl Diphosphate Synthase"/>
    <property type="match status" value="1"/>
</dbReference>
<dbReference type="InterPro" id="IPR033749">
    <property type="entry name" value="Polyprenyl_synt_CS"/>
</dbReference>
<comment type="similarity">
    <text evidence="2 6">Belongs to the FPP/GGPP synthase family.</text>
</comment>
<dbReference type="SFLD" id="SFLDS00005">
    <property type="entry name" value="Isoprenoid_Synthase_Type_I"/>
    <property type="match status" value="1"/>
</dbReference>
<evidence type="ECO:0000256" key="5">
    <source>
        <dbReference type="ARBA" id="ARBA00022842"/>
    </source>
</evidence>
<dbReference type="PANTHER" id="PTHR12001">
    <property type="entry name" value="GERANYLGERANYL PYROPHOSPHATE SYNTHASE"/>
    <property type="match status" value="1"/>
</dbReference>
<dbReference type="InterPro" id="IPR000092">
    <property type="entry name" value="Polyprenyl_synt"/>
</dbReference>
<comment type="caution">
    <text evidence="7">The sequence shown here is derived from an EMBL/GenBank/DDBJ whole genome shotgun (WGS) entry which is preliminary data.</text>
</comment>
<evidence type="ECO:0000256" key="6">
    <source>
        <dbReference type="RuleBase" id="RU004466"/>
    </source>
</evidence>
<dbReference type="EC" id="2.5.1.-" evidence="7"/>
<evidence type="ECO:0000256" key="3">
    <source>
        <dbReference type="ARBA" id="ARBA00022679"/>
    </source>
</evidence>
<comment type="cofactor">
    <cofactor evidence="1">
        <name>Mg(2+)</name>
        <dbReference type="ChEBI" id="CHEBI:18420"/>
    </cofactor>
</comment>
<keyword evidence="5" id="KW-0460">Magnesium</keyword>
<dbReference type="Proteomes" id="UP001594351">
    <property type="component" value="Unassembled WGS sequence"/>
</dbReference>
<proteinExistence type="inferred from homology"/>
<accession>A0ABV6YSE5</accession>
<evidence type="ECO:0000256" key="2">
    <source>
        <dbReference type="ARBA" id="ARBA00006706"/>
    </source>
</evidence>
<dbReference type="Pfam" id="PF00348">
    <property type="entry name" value="polyprenyl_synt"/>
    <property type="match status" value="1"/>
</dbReference>
<evidence type="ECO:0000256" key="1">
    <source>
        <dbReference type="ARBA" id="ARBA00001946"/>
    </source>
</evidence>
<evidence type="ECO:0000313" key="8">
    <source>
        <dbReference type="Proteomes" id="UP001594351"/>
    </source>
</evidence>
<dbReference type="EMBL" id="JBHPBY010000016">
    <property type="protein sequence ID" value="MFC1848998.1"/>
    <property type="molecule type" value="Genomic_DNA"/>
</dbReference>
<dbReference type="SUPFAM" id="SSF48576">
    <property type="entry name" value="Terpenoid synthases"/>
    <property type="match status" value="1"/>
</dbReference>
<protein>
    <submittedName>
        <fullName evidence="7">Polyprenyl synthetase family protein</fullName>
        <ecNumber evidence="7">2.5.1.-</ecNumber>
    </submittedName>
</protein>